<feature type="compositionally biased region" description="Basic and acidic residues" evidence="2">
    <location>
        <begin position="676"/>
        <end position="690"/>
    </location>
</feature>
<comment type="caution">
    <text evidence="3">The sequence shown here is derived from an EMBL/GenBank/DDBJ whole genome shotgun (WGS) entry which is preliminary data.</text>
</comment>
<dbReference type="OrthoDB" id="57371at2759"/>
<gene>
    <name evidence="3" type="ORF">IV203_000189</name>
</gene>
<feature type="compositionally biased region" description="Polar residues" evidence="2">
    <location>
        <begin position="361"/>
        <end position="382"/>
    </location>
</feature>
<accession>A0A9K3L6F7</accession>
<evidence type="ECO:0000256" key="2">
    <source>
        <dbReference type="SAM" id="MobiDB-lite"/>
    </source>
</evidence>
<feature type="compositionally biased region" description="Basic and acidic residues" evidence="2">
    <location>
        <begin position="250"/>
        <end position="264"/>
    </location>
</feature>
<feature type="compositionally biased region" description="Polar residues" evidence="2">
    <location>
        <begin position="660"/>
        <end position="674"/>
    </location>
</feature>
<feature type="compositionally biased region" description="Polar residues" evidence="2">
    <location>
        <begin position="473"/>
        <end position="487"/>
    </location>
</feature>
<feature type="compositionally biased region" description="Acidic residues" evidence="2">
    <location>
        <begin position="528"/>
        <end position="539"/>
    </location>
</feature>
<feature type="coiled-coil region" evidence="1">
    <location>
        <begin position="118"/>
        <end position="145"/>
    </location>
</feature>
<feature type="region of interest" description="Disordered" evidence="2">
    <location>
        <begin position="346"/>
        <end position="382"/>
    </location>
</feature>
<organism evidence="3 4">
    <name type="scientific">Nitzschia inconspicua</name>
    <dbReference type="NCBI Taxonomy" id="303405"/>
    <lineage>
        <taxon>Eukaryota</taxon>
        <taxon>Sar</taxon>
        <taxon>Stramenopiles</taxon>
        <taxon>Ochrophyta</taxon>
        <taxon>Bacillariophyta</taxon>
        <taxon>Bacillariophyceae</taxon>
        <taxon>Bacillariophycidae</taxon>
        <taxon>Bacillariales</taxon>
        <taxon>Bacillariaceae</taxon>
        <taxon>Nitzschia</taxon>
    </lineage>
</organism>
<keyword evidence="1" id="KW-0175">Coiled coil</keyword>
<name>A0A9K3L6F7_9STRA</name>
<reference evidence="3" key="2">
    <citation type="submission" date="2021-04" db="EMBL/GenBank/DDBJ databases">
        <authorList>
            <person name="Podell S."/>
        </authorList>
    </citation>
    <scope>NUCLEOTIDE SEQUENCE</scope>
    <source>
        <strain evidence="3">Hildebrandi</strain>
    </source>
</reference>
<sequence>MSFPAKNNGKKIVEAYQVNGVMQVSVKELRKEFQRNDEKSKSAAGRRASKKVANIAGYFGTLAGSDGKGTCFGGAKLAREAPVKSVKPSKGSKIAQPGNLEKSIERISRCQPRVARTVEEEKIIIETATEKLERLTINSKDKDNDGEKTENDNEIGDEILCIYGDVKLRKVRRSERGEPKWKTHGKWHPSPSSPTQRRFSLSEPDTSGTIESRDDASYRSEWDRRQTCEFLSRSSSISTLSSSHVSFMATDKKKNEKKSPDETTVRQIPLRSFADSGQRLATGTLNSEHEFNAKTYAASKEGVEEIRIQVLQPPKEMPVSCRTPTATDKELNELRSMGLARKLANQNGSKPFCFPSKDSGGAQNNSSTEPPGTPTAQISQSSEPIDFHEERLVVGEPSSLRSPISHPVLRKTLEVGTSIVMNMFSVNDTAVTVQGTPGNSYNELEQVRKSLRSVHGNTNTIGRSQILHGSWNQVQRNNSSTPTQSENPIVEKSDPKIEKLEDIRLLVDAGTLFAHIPSSNAVNGPCEYSDEPPGTDEEDTNKHKNLFDKDRTECLRSFNKDDHWVTPFSPFNRSLQSNDPVDKLLPTSSMQSDYTTDTECGFEDDGQNENRYIQITLSSGGITEKFQPNIVVSPTADSTCDTTNENLEGQNPDCGRYSWSHPQHFSPGSPTGSSPERYHDRPRNSRETFRGAKNFFFGGKKGNRKSSIF</sequence>
<feature type="region of interest" description="Disordered" evidence="2">
    <location>
        <begin position="523"/>
        <end position="542"/>
    </location>
</feature>
<feature type="compositionally biased region" description="Polar residues" evidence="2">
    <location>
        <begin position="636"/>
        <end position="649"/>
    </location>
</feature>
<feature type="region of interest" description="Disordered" evidence="2">
    <location>
        <begin position="636"/>
        <end position="709"/>
    </location>
</feature>
<protein>
    <submittedName>
        <fullName evidence="3">Uncharacterized protein</fullName>
    </submittedName>
</protein>
<reference evidence="3" key="1">
    <citation type="journal article" date="2021" name="Sci. Rep.">
        <title>Diploid genomic architecture of Nitzschia inconspicua, an elite biomass production diatom.</title>
        <authorList>
            <person name="Oliver A."/>
            <person name="Podell S."/>
            <person name="Pinowska A."/>
            <person name="Traller J.C."/>
            <person name="Smith S.R."/>
            <person name="McClure R."/>
            <person name="Beliaev A."/>
            <person name="Bohutskyi P."/>
            <person name="Hill E.A."/>
            <person name="Rabines A."/>
            <person name="Zheng H."/>
            <person name="Allen L.Z."/>
            <person name="Kuo A."/>
            <person name="Grigoriev I.V."/>
            <person name="Allen A.E."/>
            <person name="Hazlebeck D."/>
            <person name="Allen E.E."/>
        </authorList>
    </citation>
    <scope>NUCLEOTIDE SEQUENCE</scope>
    <source>
        <strain evidence="3">Hildebrandi</strain>
    </source>
</reference>
<keyword evidence="4" id="KW-1185">Reference proteome</keyword>
<dbReference type="EMBL" id="JAGRRH010000015">
    <property type="protein sequence ID" value="KAG7355503.1"/>
    <property type="molecule type" value="Genomic_DNA"/>
</dbReference>
<feature type="region of interest" description="Disordered" evidence="2">
    <location>
        <begin position="241"/>
        <end position="266"/>
    </location>
</feature>
<feature type="region of interest" description="Disordered" evidence="2">
    <location>
        <begin position="473"/>
        <end position="494"/>
    </location>
</feature>
<evidence type="ECO:0000313" key="4">
    <source>
        <dbReference type="Proteomes" id="UP000693970"/>
    </source>
</evidence>
<dbReference type="Proteomes" id="UP000693970">
    <property type="component" value="Unassembled WGS sequence"/>
</dbReference>
<feature type="region of interest" description="Disordered" evidence="2">
    <location>
        <begin position="174"/>
        <end position="218"/>
    </location>
</feature>
<evidence type="ECO:0000256" key="1">
    <source>
        <dbReference type="SAM" id="Coils"/>
    </source>
</evidence>
<feature type="compositionally biased region" description="Polar residues" evidence="2">
    <location>
        <begin position="193"/>
        <end position="210"/>
    </location>
</feature>
<proteinExistence type="predicted"/>
<dbReference type="AlphaFoldDB" id="A0A9K3L6F7"/>
<evidence type="ECO:0000313" key="3">
    <source>
        <dbReference type="EMBL" id="KAG7355503.1"/>
    </source>
</evidence>